<evidence type="ECO:0000256" key="2">
    <source>
        <dbReference type="ARBA" id="ARBA00022908"/>
    </source>
</evidence>
<dbReference type="InterPro" id="IPR011010">
    <property type="entry name" value="DNA_brk_join_enz"/>
</dbReference>
<dbReference type="InterPro" id="IPR050808">
    <property type="entry name" value="Phage_Integrase"/>
</dbReference>
<dbReference type="Gene3D" id="1.10.150.130">
    <property type="match status" value="1"/>
</dbReference>
<dbReference type="InterPro" id="IPR044068">
    <property type="entry name" value="CB"/>
</dbReference>
<evidence type="ECO:0000256" key="5">
    <source>
        <dbReference type="PROSITE-ProRule" id="PRU01248"/>
    </source>
</evidence>
<keyword evidence="4" id="KW-0233">DNA recombination</keyword>
<dbReference type="InterPro" id="IPR053876">
    <property type="entry name" value="Phage_int_M"/>
</dbReference>
<dbReference type="InterPro" id="IPR010998">
    <property type="entry name" value="Integrase_recombinase_N"/>
</dbReference>
<evidence type="ECO:0000259" key="7">
    <source>
        <dbReference type="PROSITE" id="PS51900"/>
    </source>
</evidence>
<dbReference type="InterPro" id="IPR002104">
    <property type="entry name" value="Integrase_catalytic"/>
</dbReference>
<dbReference type="RefSeq" id="WP_027030982.1">
    <property type="nucleotide sequence ID" value="NZ_CP033367.1"/>
</dbReference>
<evidence type="ECO:0000313" key="8">
    <source>
        <dbReference type="EMBL" id="QKD01960.1"/>
    </source>
</evidence>
<evidence type="ECO:0000313" key="9">
    <source>
        <dbReference type="Proteomes" id="UP000503017"/>
    </source>
</evidence>
<keyword evidence="3 5" id="KW-0238">DNA-binding</keyword>
<dbReference type="PANTHER" id="PTHR30629:SF2">
    <property type="entry name" value="PROPHAGE INTEGRASE INTS-RELATED"/>
    <property type="match status" value="1"/>
</dbReference>
<feature type="domain" description="Tyr recombinase" evidence="6">
    <location>
        <begin position="215"/>
        <end position="413"/>
    </location>
</feature>
<comment type="similarity">
    <text evidence="1">Belongs to the 'phage' integrase family.</text>
</comment>
<dbReference type="GO" id="GO:0015074">
    <property type="term" value="P:DNA integration"/>
    <property type="evidence" value="ECO:0007669"/>
    <property type="project" value="UniProtKB-KW"/>
</dbReference>
<reference evidence="8 9" key="1">
    <citation type="submission" date="2018-10" db="EMBL/GenBank/DDBJ databases">
        <authorList>
            <person name="Perry B.J."/>
            <person name="Sullivan J.T."/>
            <person name="Murphy R.J.T."/>
            <person name="Ramsay J.P."/>
            <person name="Ronson C.W."/>
        </authorList>
    </citation>
    <scope>NUCLEOTIDE SEQUENCE [LARGE SCALE GENOMIC DNA]</scope>
    <source>
        <strain evidence="8 9">R88b</strain>
    </source>
</reference>
<dbReference type="AlphaFoldDB" id="A0A6M7WDU3"/>
<organism evidence="8 9">
    <name type="scientific">Mesorhizobium loti R88b</name>
    <dbReference type="NCBI Taxonomy" id="935548"/>
    <lineage>
        <taxon>Bacteria</taxon>
        <taxon>Pseudomonadati</taxon>
        <taxon>Pseudomonadota</taxon>
        <taxon>Alphaproteobacteria</taxon>
        <taxon>Hyphomicrobiales</taxon>
        <taxon>Phyllobacteriaceae</taxon>
        <taxon>Mesorhizobium</taxon>
    </lineage>
</organism>
<dbReference type="InterPro" id="IPR013762">
    <property type="entry name" value="Integrase-like_cat_sf"/>
</dbReference>
<evidence type="ECO:0000256" key="4">
    <source>
        <dbReference type="ARBA" id="ARBA00023172"/>
    </source>
</evidence>
<gene>
    <name evidence="8" type="ORF">EB235_10980</name>
</gene>
<dbReference type="EMBL" id="CP033367">
    <property type="protein sequence ID" value="QKD01960.1"/>
    <property type="molecule type" value="Genomic_DNA"/>
</dbReference>
<dbReference type="PROSITE" id="PS51900">
    <property type="entry name" value="CB"/>
    <property type="match status" value="1"/>
</dbReference>
<dbReference type="Gene3D" id="1.10.443.10">
    <property type="entry name" value="Intergrase catalytic core"/>
    <property type="match status" value="1"/>
</dbReference>
<evidence type="ECO:0000259" key="6">
    <source>
        <dbReference type="PROSITE" id="PS51898"/>
    </source>
</evidence>
<dbReference type="PROSITE" id="PS51898">
    <property type="entry name" value="TYR_RECOMBINASE"/>
    <property type="match status" value="1"/>
</dbReference>
<feature type="domain" description="Core-binding (CB)" evidence="7">
    <location>
        <begin position="111"/>
        <end position="192"/>
    </location>
</feature>
<dbReference type="InterPro" id="IPR038488">
    <property type="entry name" value="Integrase_DNA-bd_sf"/>
</dbReference>
<sequence>MPKIAKELSALAVKNLKHPGSTTPGNAVFAVGGVAGLMLQITPGSGRSWLLRTTNVNGRRCEMGLGGHDVSLGEARERARATKDKIRNGINPLQEKRERRKAAIEAAKRHLTFRDAVDKFLVDTLAEFRNEKHRKQWQSTLDNYAMPVIGNLAVSEVTKHHMVEILKPIWTTKTETATRLRQRCERVLDWAKAHGHREGDNPAQWKGNLNAMLSKPSKVATVDNQPAVQLKDAPTWFAALRKREGTGARALEFATLTAARSGEVRGLEWSEIDWNDKLWTVPASRMKMKRPHVVALSDAAMTILTAMKEAATADTKYVFPAIRGGMLSDMTLSATMRRMHENEIEAGRTGWLDKNSKRPAVPHGLRSTFSDWAGELSDYPRDMREFALAHAINSDVEAAYRRETMIEKRRAMMSDWTAFLQSGKTPSSMT</sequence>
<dbReference type="Pfam" id="PF13356">
    <property type="entry name" value="Arm-DNA-bind_3"/>
    <property type="match status" value="1"/>
</dbReference>
<dbReference type="InterPro" id="IPR025166">
    <property type="entry name" value="Integrase_DNA_bind_dom"/>
</dbReference>
<accession>A0A6M7WDU3</accession>
<dbReference type="Proteomes" id="UP000503017">
    <property type="component" value="Chromosome"/>
</dbReference>
<dbReference type="CDD" id="cd00801">
    <property type="entry name" value="INT_P4_C"/>
    <property type="match status" value="1"/>
</dbReference>
<evidence type="ECO:0000256" key="3">
    <source>
        <dbReference type="ARBA" id="ARBA00023125"/>
    </source>
</evidence>
<protein>
    <submittedName>
        <fullName evidence="8">Site-specific integrase</fullName>
    </submittedName>
</protein>
<dbReference type="GO" id="GO:0006310">
    <property type="term" value="P:DNA recombination"/>
    <property type="evidence" value="ECO:0007669"/>
    <property type="project" value="UniProtKB-KW"/>
</dbReference>
<name>A0A6M7WDU3_RHILI</name>
<evidence type="ECO:0000256" key="1">
    <source>
        <dbReference type="ARBA" id="ARBA00008857"/>
    </source>
</evidence>
<dbReference type="SUPFAM" id="SSF56349">
    <property type="entry name" value="DNA breaking-rejoining enzymes"/>
    <property type="match status" value="1"/>
</dbReference>
<dbReference type="PANTHER" id="PTHR30629">
    <property type="entry name" value="PROPHAGE INTEGRASE"/>
    <property type="match status" value="1"/>
</dbReference>
<keyword evidence="2" id="KW-0229">DNA integration</keyword>
<dbReference type="Pfam" id="PF22022">
    <property type="entry name" value="Phage_int_M"/>
    <property type="match status" value="1"/>
</dbReference>
<proteinExistence type="inferred from homology"/>
<dbReference type="Pfam" id="PF00589">
    <property type="entry name" value="Phage_integrase"/>
    <property type="match status" value="1"/>
</dbReference>
<dbReference type="Gene3D" id="3.30.160.390">
    <property type="entry name" value="Integrase, DNA-binding domain"/>
    <property type="match status" value="1"/>
</dbReference>
<dbReference type="GO" id="GO:0003677">
    <property type="term" value="F:DNA binding"/>
    <property type="evidence" value="ECO:0007669"/>
    <property type="project" value="UniProtKB-UniRule"/>
</dbReference>